<feature type="transmembrane region" description="Helical" evidence="6">
    <location>
        <begin position="190"/>
        <end position="207"/>
    </location>
</feature>
<evidence type="ECO:0000256" key="4">
    <source>
        <dbReference type="ARBA" id="ARBA00022989"/>
    </source>
</evidence>
<reference evidence="7 8" key="1">
    <citation type="submission" date="2020-06" db="EMBL/GenBank/DDBJ databases">
        <title>Pseudomonas eucalypticola sp. nov., an endophyte of Eucalyptus dunnii leaves with biocontrol ability of eucalyptus leaf blight.</title>
        <authorList>
            <person name="Liu Y."/>
            <person name="Song Z."/>
            <person name="Zeng H."/>
            <person name="Lu M."/>
            <person name="Wang X."/>
            <person name="Lian X."/>
            <person name="Zhang Q."/>
        </authorList>
    </citation>
    <scope>NUCLEOTIDE SEQUENCE [LARGE SCALE GENOMIC DNA]</scope>
    <source>
        <strain evidence="7 8">NP-1</strain>
    </source>
</reference>
<dbReference type="InterPro" id="IPR002781">
    <property type="entry name" value="TM_pro_TauE-like"/>
</dbReference>
<feature type="transmembrane region" description="Helical" evidence="6">
    <location>
        <begin position="148"/>
        <end position="170"/>
    </location>
</feature>
<feature type="transmembrane region" description="Helical" evidence="6">
    <location>
        <begin position="49"/>
        <end position="71"/>
    </location>
</feature>
<dbReference type="AlphaFoldDB" id="A0A7D5HDT0"/>
<keyword evidence="4 6" id="KW-1133">Transmembrane helix</keyword>
<gene>
    <name evidence="7" type="ORF">HWQ56_14715</name>
</gene>
<keyword evidence="8" id="KW-1185">Reference proteome</keyword>
<comment type="similarity">
    <text evidence="2 6">Belongs to the 4-toluene sulfonate uptake permease (TSUP) (TC 2.A.102) family.</text>
</comment>
<dbReference type="InterPro" id="IPR051598">
    <property type="entry name" value="TSUP/Inactive_protease-like"/>
</dbReference>
<proteinExistence type="inferred from homology"/>
<evidence type="ECO:0000256" key="6">
    <source>
        <dbReference type="RuleBase" id="RU363041"/>
    </source>
</evidence>
<dbReference type="Proteomes" id="UP000509568">
    <property type="component" value="Chromosome"/>
</dbReference>
<evidence type="ECO:0000256" key="1">
    <source>
        <dbReference type="ARBA" id="ARBA00004141"/>
    </source>
</evidence>
<dbReference type="PANTHER" id="PTHR43701">
    <property type="entry name" value="MEMBRANE TRANSPORTER PROTEIN MJ0441-RELATED"/>
    <property type="match status" value="1"/>
</dbReference>
<dbReference type="RefSeq" id="WP_176570972.1">
    <property type="nucleotide sequence ID" value="NZ_CP056030.1"/>
</dbReference>
<keyword evidence="6" id="KW-1003">Cell membrane</keyword>
<name>A0A7D5HDT0_9PSED</name>
<feature type="transmembrane region" description="Helical" evidence="6">
    <location>
        <begin position="7"/>
        <end position="29"/>
    </location>
</feature>
<dbReference type="GO" id="GO:0005886">
    <property type="term" value="C:plasma membrane"/>
    <property type="evidence" value="ECO:0007669"/>
    <property type="project" value="UniProtKB-SubCell"/>
</dbReference>
<dbReference type="Pfam" id="PF01925">
    <property type="entry name" value="TauE"/>
    <property type="match status" value="1"/>
</dbReference>
<dbReference type="KEGG" id="pez:HWQ56_14715"/>
<evidence type="ECO:0000256" key="5">
    <source>
        <dbReference type="ARBA" id="ARBA00023136"/>
    </source>
</evidence>
<protein>
    <recommendedName>
        <fullName evidence="6">Probable membrane transporter protein</fullName>
    </recommendedName>
</protein>
<comment type="subcellular location">
    <subcellularLocation>
        <location evidence="6">Cell membrane</location>
        <topology evidence="6">Multi-pass membrane protein</topology>
    </subcellularLocation>
    <subcellularLocation>
        <location evidence="1">Membrane</location>
        <topology evidence="1">Multi-pass membrane protein</topology>
    </subcellularLocation>
</comment>
<evidence type="ECO:0000256" key="2">
    <source>
        <dbReference type="ARBA" id="ARBA00009142"/>
    </source>
</evidence>
<feature type="transmembrane region" description="Helical" evidence="6">
    <location>
        <begin position="219"/>
        <end position="240"/>
    </location>
</feature>
<feature type="transmembrane region" description="Helical" evidence="6">
    <location>
        <begin position="78"/>
        <end position="102"/>
    </location>
</feature>
<sequence length="269" mass="27239">MFWYALGAFGVLAGMTTVLFGFGGGFVAVPLLYGLIRASQPPGAPLVEAAMQVAVATSTAAMIFGAGLATWRRARVGALPWAMVTPLLGYVALGAVAGAALATVVSGAWVRWAFIAYLGMTLVDALFRPGFLGEPVGTLRPLGRAHSAVAGTSIGAIAAFLGVGGSVMSVPLMRRRGASMATATALANPLSLPMAVAGTLVYSALAWRHDSLGTGFAGYVDLPALALLVAGAWCGIALAGPLVGRISDTVHARSYLVLLGAVLVVMVLA</sequence>
<keyword evidence="5 6" id="KW-0472">Membrane</keyword>
<dbReference type="PANTHER" id="PTHR43701:SF2">
    <property type="entry name" value="MEMBRANE TRANSPORTER PROTEIN YJNA-RELATED"/>
    <property type="match status" value="1"/>
</dbReference>
<dbReference type="EMBL" id="CP056030">
    <property type="protein sequence ID" value="QKZ04970.1"/>
    <property type="molecule type" value="Genomic_DNA"/>
</dbReference>
<evidence type="ECO:0000313" key="8">
    <source>
        <dbReference type="Proteomes" id="UP000509568"/>
    </source>
</evidence>
<organism evidence="7 8">
    <name type="scientific">Pseudomonas eucalypticola</name>
    <dbReference type="NCBI Taxonomy" id="2599595"/>
    <lineage>
        <taxon>Bacteria</taxon>
        <taxon>Pseudomonadati</taxon>
        <taxon>Pseudomonadota</taxon>
        <taxon>Gammaproteobacteria</taxon>
        <taxon>Pseudomonadales</taxon>
        <taxon>Pseudomonadaceae</taxon>
        <taxon>Pseudomonas</taxon>
    </lineage>
</organism>
<feature type="transmembrane region" description="Helical" evidence="6">
    <location>
        <begin position="252"/>
        <end position="268"/>
    </location>
</feature>
<accession>A0A7D5HDT0</accession>
<evidence type="ECO:0000256" key="3">
    <source>
        <dbReference type="ARBA" id="ARBA00022692"/>
    </source>
</evidence>
<keyword evidence="3 6" id="KW-0812">Transmembrane</keyword>
<evidence type="ECO:0000313" key="7">
    <source>
        <dbReference type="EMBL" id="QKZ04970.1"/>
    </source>
</evidence>